<dbReference type="InterPro" id="IPR019931">
    <property type="entry name" value="LPXTG_anchor"/>
</dbReference>
<feature type="compositionally biased region" description="Low complexity" evidence="5">
    <location>
        <begin position="131"/>
        <end position="202"/>
    </location>
</feature>
<dbReference type="EMBL" id="JAVREN010000064">
    <property type="protein sequence ID" value="MDT0310313.1"/>
    <property type="molecule type" value="Genomic_DNA"/>
</dbReference>
<gene>
    <name evidence="9" type="ORF">RM780_25675</name>
</gene>
<feature type="transmembrane region" description="Helical" evidence="6">
    <location>
        <begin position="226"/>
        <end position="245"/>
    </location>
</feature>
<dbReference type="NCBIfam" id="TIGR01167">
    <property type="entry name" value="LPXTG_anchor"/>
    <property type="match status" value="1"/>
</dbReference>
<dbReference type="Proteomes" id="UP001183388">
    <property type="component" value="Unassembled WGS sequence"/>
</dbReference>
<feature type="chain" id="PRO_5046314750" evidence="7">
    <location>
        <begin position="27"/>
        <end position="254"/>
    </location>
</feature>
<keyword evidence="6" id="KW-0472">Membrane</keyword>
<dbReference type="RefSeq" id="WP_311633284.1">
    <property type="nucleotide sequence ID" value="NZ_JAVREN010000064.1"/>
</dbReference>
<evidence type="ECO:0000313" key="10">
    <source>
        <dbReference type="Proteomes" id="UP001183388"/>
    </source>
</evidence>
<proteinExistence type="predicted"/>
<protein>
    <submittedName>
        <fullName evidence="9">LPXTG cell wall anchor domain-containing protein</fullName>
    </submittedName>
</protein>
<feature type="region of interest" description="Disordered" evidence="5">
    <location>
        <begin position="127"/>
        <end position="224"/>
    </location>
</feature>
<feature type="signal peptide" evidence="7">
    <location>
        <begin position="1"/>
        <end position="26"/>
    </location>
</feature>
<evidence type="ECO:0000259" key="8">
    <source>
        <dbReference type="PROSITE" id="PS50847"/>
    </source>
</evidence>
<organism evidence="9 10">
    <name type="scientific">Streptomyces boetiae</name>
    <dbReference type="NCBI Taxonomy" id="3075541"/>
    <lineage>
        <taxon>Bacteria</taxon>
        <taxon>Bacillati</taxon>
        <taxon>Actinomycetota</taxon>
        <taxon>Actinomycetes</taxon>
        <taxon>Kitasatosporales</taxon>
        <taxon>Streptomycetaceae</taxon>
        <taxon>Streptomyces</taxon>
    </lineage>
</organism>
<reference evidence="10" key="1">
    <citation type="submission" date="2023-07" db="EMBL/GenBank/DDBJ databases">
        <title>30 novel species of actinomycetes from the DSMZ collection.</title>
        <authorList>
            <person name="Nouioui I."/>
        </authorList>
    </citation>
    <scope>NUCLEOTIDE SEQUENCE [LARGE SCALE GENOMIC DNA]</scope>
    <source>
        <strain evidence="10">DSM 44917</strain>
    </source>
</reference>
<evidence type="ECO:0000256" key="1">
    <source>
        <dbReference type="ARBA" id="ARBA00022512"/>
    </source>
</evidence>
<dbReference type="PROSITE" id="PS50847">
    <property type="entry name" value="GRAM_POS_ANCHORING"/>
    <property type="match status" value="1"/>
</dbReference>
<evidence type="ECO:0000256" key="2">
    <source>
        <dbReference type="ARBA" id="ARBA00022525"/>
    </source>
</evidence>
<evidence type="ECO:0000256" key="3">
    <source>
        <dbReference type="ARBA" id="ARBA00022729"/>
    </source>
</evidence>
<keyword evidence="3 7" id="KW-0732">Signal</keyword>
<evidence type="ECO:0000256" key="7">
    <source>
        <dbReference type="SAM" id="SignalP"/>
    </source>
</evidence>
<keyword evidence="1" id="KW-0134">Cell wall</keyword>
<keyword evidence="2" id="KW-0964">Secreted</keyword>
<evidence type="ECO:0000256" key="4">
    <source>
        <dbReference type="ARBA" id="ARBA00023088"/>
    </source>
</evidence>
<keyword evidence="6" id="KW-0812">Transmembrane</keyword>
<keyword evidence="10" id="KW-1185">Reference proteome</keyword>
<evidence type="ECO:0000256" key="5">
    <source>
        <dbReference type="SAM" id="MobiDB-lite"/>
    </source>
</evidence>
<accession>A0ABU2LGM5</accession>
<keyword evidence="6" id="KW-1133">Transmembrane helix</keyword>
<sequence length="254" mass="24765">MRTLRLVGAAGAAAALLIAGASPALATENEVGLHQDPPITADDPEFAHETCPPIAADLDGWHFVLPGNSTTFVELRVTFEPGGEQVVTEFGPPTDKHAYVASEPGATLVEASATVEGEPVDFRLSHTCPATEEGTSGTTGGEETTGTTGTTGGEETTGTTGTTGGEESAAVTGGEETTGTTGTSGTTGGEAASGEEGMAASGGESGGEAGGDSGGDLAETGSSTPVAALGAGAALLLAAGGYLALRRRNAARQS</sequence>
<comment type="caution">
    <text evidence="9">The sequence shown here is derived from an EMBL/GenBank/DDBJ whole genome shotgun (WGS) entry which is preliminary data.</text>
</comment>
<evidence type="ECO:0000256" key="6">
    <source>
        <dbReference type="SAM" id="Phobius"/>
    </source>
</evidence>
<keyword evidence="4" id="KW-0572">Peptidoglycan-anchor</keyword>
<feature type="domain" description="Gram-positive cocci surface proteins LPxTG" evidence="8">
    <location>
        <begin position="217"/>
        <end position="254"/>
    </location>
</feature>
<evidence type="ECO:0000313" key="9">
    <source>
        <dbReference type="EMBL" id="MDT0310313.1"/>
    </source>
</evidence>
<feature type="compositionally biased region" description="Gly residues" evidence="5">
    <location>
        <begin position="203"/>
        <end position="214"/>
    </location>
</feature>
<name>A0ABU2LGM5_9ACTN</name>